<name>A0ABN0ZVQ5_9ACTN</name>
<keyword evidence="1" id="KW-0812">Transmembrane</keyword>
<keyword evidence="3" id="KW-1185">Reference proteome</keyword>
<accession>A0ABN0ZVQ5</accession>
<proteinExistence type="predicted"/>
<organism evidence="2 3">
    <name type="scientific">Streptomyces stramineus</name>
    <dbReference type="NCBI Taxonomy" id="173861"/>
    <lineage>
        <taxon>Bacteria</taxon>
        <taxon>Bacillati</taxon>
        <taxon>Actinomycetota</taxon>
        <taxon>Actinomycetes</taxon>
        <taxon>Kitasatosporales</taxon>
        <taxon>Streptomycetaceae</taxon>
        <taxon>Streptomyces</taxon>
    </lineage>
</organism>
<comment type="caution">
    <text evidence="2">The sequence shown here is derived from an EMBL/GenBank/DDBJ whole genome shotgun (WGS) entry which is preliminary data.</text>
</comment>
<dbReference type="Proteomes" id="UP001499895">
    <property type="component" value="Unassembled WGS sequence"/>
</dbReference>
<sequence>MDIGGAIIVGAALLSGATVVTGVLVGLSVTHARGCRRHFVPLGAPAAAAAATAPAPAGQLPDVERISAGQDRLSAELAEVSNRVLAIQRLLEDAVD</sequence>
<evidence type="ECO:0000256" key="1">
    <source>
        <dbReference type="SAM" id="Phobius"/>
    </source>
</evidence>
<evidence type="ECO:0000313" key="2">
    <source>
        <dbReference type="EMBL" id="GAA0460117.1"/>
    </source>
</evidence>
<evidence type="ECO:0000313" key="3">
    <source>
        <dbReference type="Proteomes" id="UP001499895"/>
    </source>
</evidence>
<gene>
    <name evidence="2" type="ORF">GCM10009544_23320</name>
</gene>
<dbReference type="EMBL" id="BAAAHB010000018">
    <property type="protein sequence ID" value="GAA0460117.1"/>
    <property type="molecule type" value="Genomic_DNA"/>
</dbReference>
<dbReference type="RefSeq" id="WP_344089452.1">
    <property type="nucleotide sequence ID" value="NZ_BAAAHB010000018.1"/>
</dbReference>
<reference evidence="2 3" key="1">
    <citation type="journal article" date="2019" name="Int. J. Syst. Evol. Microbiol.">
        <title>The Global Catalogue of Microorganisms (GCM) 10K type strain sequencing project: providing services to taxonomists for standard genome sequencing and annotation.</title>
        <authorList>
            <consortium name="The Broad Institute Genomics Platform"/>
            <consortium name="The Broad Institute Genome Sequencing Center for Infectious Disease"/>
            <person name="Wu L."/>
            <person name="Ma J."/>
        </authorList>
    </citation>
    <scope>NUCLEOTIDE SEQUENCE [LARGE SCALE GENOMIC DNA]</scope>
    <source>
        <strain evidence="2 3">JCM 10649</strain>
    </source>
</reference>
<keyword evidence="1" id="KW-0472">Membrane</keyword>
<keyword evidence="1" id="KW-1133">Transmembrane helix</keyword>
<feature type="transmembrane region" description="Helical" evidence="1">
    <location>
        <begin position="6"/>
        <end position="29"/>
    </location>
</feature>
<protein>
    <submittedName>
        <fullName evidence="2">Uncharacterized protein</fullName>
    </submittedName>
</protein>